<dbReference type="AlphaFoldDB" id="A0A8T0I547"/>
<keyword evidence="3 7" id="KW-0812">Transmembrane</keyword>
<evidence type="ECO:0000256" key="1">
    <source>
        <dbReference type="ARBA" id="ARBA00004141"/>
    </source>
</evidence>
<organism evidence="8 9">
    <name type="scientific">Ceratodon purpureus</name>
    <name type="common">Fire moss</name>
    <name type="synonym">Dicranum purpureum</name>
    <dbReference type="NCBI Taxonomy" id="3225"/>
    <lineage>
        <taxon>Eukaryota</taxon>
        <taxon>Viridiplantae</taxon>
        <taxon>Streptophyta</taxon>
        <taxon>Embryophyta</taxon>
        <taxon>Bryophyta</taxon>
        <taxon>Bryophytina</taxon>
        <taxon>Bryopsida</taxon>
        <taxon>Dicranidae</taxon>
        <taxon>Pseudoditrichales</taxon>
        <taxon>Ditrichaceae</taxon>
        <taxon>Ceratodon</taxon>
    </lineage>
</organism>
<dbReference type="OrthoDB" id="551896at2759"/>
<feature type="transmembrane region" description="Helical" evidence="7">
    <location>
        <begin position="48"/>
        <end position="67"/>
    </location>
</feature>
<comment type="subcellular location">
    <subcellularLocation>
        <location evidence="1">Membrane</location>
        <topology evidence="1">Multi-pass membrane protein</topology>
    </subcellularLocation>
</comment>
<feature type="compositionally biased region" description="Polar residues" evidence="6">
    <location>
        <begin position="314"/>
        <end position="324"/>
    </location>
</feature>
<reference evidence="8" key="1">
    <citation type="submission" date="2020-06" db="EMBL/GenBank/DDBJ databases">
        <title>WGS assembly of Ceratodon purpureus strain R40.</title>
        <authorList>
            <person name="Carey S.B."/>
            <person name="Jenkins J."/>
            <person name="Shu S."/>
            <person name="Lovell J.T."/>
            <person name="Sreedasyam A."/>
            <person name="Maumus F."/>
            <person name="Tiley G.P."/>
            <person name="Fernandez-Pozo N."/>
            <person name="Barry K."/>
            <person name="Chen C."/>
            <person name="Wang M."/>
            <person name="Lipzen A."/>
            <person name="Daum C."/>
            <person name="Saski C.A."/>
            <person name="Payton A.C."/>
            <person name="Mcbreen J.C."/>
            <person name="Conrad R.E."/>
            <person name="Kollar L.M."/>
            <person name="Olsson S."/>
            <person name="Huttunen S."/>
            <person name="Landis J.B."/>
            <person name="Wickett N.J."/>
            <person name="Johnson M.G."/>
            <person name="Rensing S.A."/>
            <person name="Grimwood J."/>
            <person name="Schmutz J."/>
            <person name="Mcdaniel S.F."/>
        </authorList>
    </citation>
    <scope>NUCLEOTIDE SEQUENCE</scope>
    <source>
        <strain evidence="8">R40</strain>
    </source>
</reference>
<comment type="caution">
    <text evidence="8">The sequence shown here is derived from an EMBL/GenBank/DDBJ whole genome shotgun (WGS) entry which is preliminary data.</text>
</comment>
<evidence type="ECO:0000256" key="4">
    <source>
        <dbReference type="ARBA" id="ARBA00022989"/>
    </source>
</evidence>
<evidence type="ECO:0000256" key="2">
    <source>
        <dbReference type="ARBA" id="ARBA00006948"/>
    </source>
</evidence>
<evidence type="ECO:0000256" key="6">
    <source>
        <dbReference type="SAM" id="MobiDB-lite"/>
    </source>
</evidence>
<feature type="region of interest" description="Disordered" evidence="6">
    <location>
        <begin position="299"/>
        <end position="324"/>
    </location>
</feature>
<protein>
    <submittedName>
        <fullName evidence="8">Uncharacterized protein</fullName>
    </submittedName>
</protein>
<proteinExistence type="inferred from homology"/>
<evidence type="ECO:0000313" key="8">
    <source>
        <dbReference type="EMBL" id="KAG0577688.1"/>
    </source>
</evidence>
<feature type="transmembrane region" description="Helical" evidence="7">
    <location>
        <begin position="115"/>
        <end position="133"/>
    </location>
</feature>
<dbReference type="GO" id="GO:0016020">
    <property type="term" value="C:membrane"/>
    <property type="evidence" value="ECO:0007669"/>
    <property type="project" value="UniProtKB-SubCell"/>
</dbReference>
<evidence type="ECO:0000256" key="7">
    <source>
        <dbReference type="SAM" id="Phobius"/>
    </source>
</evidence>
<accession>A0A8T0I547</accession>
<feature type="transmembrane region" description="Helical" evidence="7">
    <location>
        <begin position="145"/>
        <end position="165"/>
    </location>
</feature>
<evidence type="ECO:0000313" key="9">
    <source>
        <dbReference type="Proteomes" id="UP000822688"/>
    </source>
</evidence>
<feature type="transmembrane region" description="Helical" evidence="7">
    <location>
        <begin position="177"/>
        <end position="195"/>
    </location>
</feature>
<dbReference type="Pfam" id="PF04819">
    <property type="entry name" value="DUF716"/>
    <property type="match status" value="1"/>
</dbReference>
<feature type="transmembrane region" description="Helical" evidence="7">
    <location>
        <begin position="6"/>
        <end position="27"/>
    </location>
</feature>
<dbReference type="PANTHER" id="PTHR46285">
    <property type="entry name" value="PROTEINASE INHIBITOR I4, SERPIN (DUF716)-RELATED"/>
    <property type="match status" value="1"/>
</dbReference>
<sequence length="324" mass="36136">MGWEAQAGAGVGFLVVGLLQGFKQVRAYRLRDGRQQSGIGRRSWYQDVELYVIVVFAMSHVLCDLIVRGMEAEAMHPVAVSVNSQRMVVALNFLFYGVVNLIVNNTKVLPVPSEMVSLLALSAYVQEFLLFYLQRDGSGLEGQYHYLLLVPIGACVVATAAEIAYPKSVLPPMVRSMGLVLQGTWFMQIAVSLFSPKWISQGCMLKEEGEGDFTVTCEGMGLMRGQGIATLQFNCHLALLLMLLLPLYSVMSRLYTLPQHYEPLGDSEGHYEAKELTQLKDSSRISPRYAQADQFHVIQEDEELEEPTPRRTSTDSNGFHTMVI</sequence>
<dbReference type="Proteomes" id="UP000822688">
    <property type="component" value="Chromosome 5"/>
</dbReference>
<keyword evidence="4 7" id="KW-1133">Transmembrane helix</keyword>
<evidence type="ECO:0000256" key="3">
    <source>
        <dbReference type="ARBA" id="ARBA00022692"/>
    </source>
</evidence>
<keyword evidence="5 7" id="KW-0472">Membrane</keyword>
<feature type="transmembrane region" description="Helical" evidence="7">
    <location>
        <begin position="228"/>
        <end position="248"/>
    </location>
</feature>
<dbReference type="EMBL" id="CM026425">
    <property type="protein sequence ID" value="KAG0577688.1"/>
    <property type="molecule type" value="Genomic_DNA"/>
</dbReference>
<dbReference type="InterPro" id="IPR006904">
    <property type="entry name" value="DUF716"/>
</dbReference>
<name>A0A8T0I547_CERPU</name>
<keyword evidence="9" id="KW-1185">Reference proteome</keyword>
<feature type="transmembrane region" description="Helical" evidence="7">
    <location>
        <begin position="87"/>
        <end position="103"/>
    </location>
</feature>
<comment type="similarity">
    <text evidence="2">Belongs to the TMEM45 family.</text>
</comment>
<dbReference type="PANTHER" id="PTHR46285:SF7">
    <property type="entry name" value="OS06G0238900 PROTEIN"/>
    <property type="match status" value="1"/>
</dbReference>
<evidence type="ECO:0000256" key="5">
    <source>
        <dbReference type="ARBA" id="ARBA00023136"/>
    </source>
</evidence>
<gene>
    <name evidence="8" type="ORF">KC19_5G173400</name>
</gene>